<dbReference type="InterPro" id="IPR044066">
    <property type="entry name" value="TRIAD_supradom"/>
</dbReference>
<organism evidence="11 12">
    <name type="scientific">Microthyrium microscopicum</name>
    <dbReference type="NCBI Taxonomy" id="703497"/>
    <lineage>
        <taxon>Eukaryota</taxon>
        <taxon>Fungi</taxon>
        <taxon>Dikarya</taxon>
        <taxon>Ascomycota</taxon>
        <taxon>Pezizomycotina</taxon>
        <taxon>Dothideomycetes</taxon>
        <taxon>Dothideomycetes incertae sedis</taxon>
        <taxon>Microthyriales</taxon>
        <taxon>Microthyriaceae</taxon>
        <taxon>Microthyrium</taxon>
    </lineage>
</organism>
<dbReference type="GO" id="GO:0008270">
    <property type="term" value="F:zinc ion binding"/>
    <property type="evidence" value="ECO:0007669"/>
    <property type="project" value="UniProtKB-KW"/>
</dbReference>
<evidence type="ECO:0000256" key="6">
    <source>
        <dbReference type="ARBA" id="ARBA00022833"/>
    </source>
</evidence>
<evidence type="ECO:0000259" key="9">
    <source>
        <dbReference type="PROSITE" id="PS50089"/>
    </source>
</evidence>
<evidence type="ECO:0000256" key="5">
    <source>
        <dbReference type="ARBA" id="ARBA00022786"/>
    </source>
</evidence>
<evidence type="ECO:0008006" key="13">
    <source>
        <dbReference type="Google" id="ProtNLM"/>
    </source>
</evidence>
<feature type="compositionally biased region" description="Basic and acidic residues" evidence="8">
    <location>
        <begin position="8"/>
        <end position="36"/>
    </location>
</feature>
<evidence type="ECO:0000259" key="10">
    <source>
        <dbReference type="PROSITE" id="PS51873"/>
    </source>
</evidence>
<feature type="domain" description="RING-type" evidence="10">
    <location>
        <begin position="600"/>
        <end position="769"/>
    </location>
</feature>
<gene>
    <name evidence="11" type="ORF">BT63DRAFT_416563</name>
</gene>
<dbReference type="InterPro" id="IPR013083">
    <property type="entry name" value="Znf_RING/FYVE/PHD"/>
</dbReference>
<dbReference type="SMART" id="SM00647">
    <property type="entry name" value="IBR"/>
    <property type="match status" value="1"/>
</dbReference>
<dbReference type="CDD" id="cd20335">
    <property type="entry name" value="BRcat_RBR"/>
    <property type="match status" value="1"/>
</dbReference>
<feature type="region of interest" description="Disordered" evidence="8">
    <location>
        <begin position="1"/>
        <end position="57"/>
    </location>
</feature>
<dbReference type="GO" id="GO:0016740">
    <property type="term" value="F:transferase activity"/>
    <property type="evidence" value="ECO:0007669"/>
    <property type="project" value="UniProtKB-KW"/>
</dbReference>
<evidence type="ECO:0000256" key="3">
    <source>
        <dbReference type="ARBA" id="ARBA00022737"/>
    </source>
</evidence>
<dbReference type="AlphaFoldDB" id="A0A6A6U1I0"/>
<dbReference type="Proteomes" id="UP000799302">
    <property type="component" value="Unassembled WGS sequence"/>
</dbReference>
<feature type="domain" description="RING-type" evidence="9">
    <location>
        <begin position="604"/>
        <end position="657"/>
    </location>
</feature>
<evidence type="ECO:0000313" key="11">
    <source>
        <dbReference type="EMBL" id="KAF2666155.1"/>
    </source>
</evidence>
<keyword evidence="12" id="KW-1185">Reference proteome</keyword>
<name>A0A6A6U1I0_9PEZI</name>
<dbReference type="EMBL" id="MU004239">
    <property type="protein sequence ID" value="KAF2666155.1"/>
    <property type="molecule type" value="Genomic_DNA"/>
</dbReference>
<dbReference type="OrthoDB" id="1431934at2759"/>
<dbReference type="Gene3D" id="3.30.40.10">
    <property type="entry name" value="Zinc/RING finger domain, C3HC4 (zinc finger)"/>
    <property type="match status" value="1"/>
</dbReference>
<keyword evidence="6" id="KW-0862">Zinc</keyword>
<feature type="region of interest" description="Disordered" evidence="8">
    <location>
        <begin position="351"/>
        <end position="382"/>
    </location>
</feature>
<keyword evidence="4 7" id="KW-0863">Zinc-finger</keyword>
<evidence type="ECO:0000256" key="4">
    <source>
        <dbReference type="ARBA" id="ARBA00022771"/>
    </source>
</evidence>
<evidence type="ECO:0000256" key="2">
    <source>
        <dbReference type="ARBA" id="ARBA00022723"/>
    </source>
</evidence>
<dbReference type="InterPro" id="IPR002867">
    <property type="entry name" value="IBR_dom"/>
</dbReference>
<evidence type="ECO:0000313" key="12">
    <source>
        <dbReference type="Proteomes" id="UP000799302"/>
    </source>
</evidence>
<evidence type="ECO:0000256" key="1">
    <source>
        <dbReference type="ARBA" id="ARBA00022679"/>
    </source>
</evidence>
<evidence type="ECO:0000256" key="8">
    <source>
        <dbReference type="SAM" id="MobiDB-lite"/>
    </source>
</evidence>
<sequence>MGHSLSKLKSDHAEGKLRAVLENDQSAKVKLEDDHSNNPGPRRLYHKSKRTNETITSRQDYSTVTLGVDENDPTSPIQTIDVDPRLESKLLFADEDLFFFHNGSYYNIHSLKESSSISLTRVNGQQDRLSPAAGSSRTDQNEPGKPRRNNRSACSSILPNFRSIRNQSKGFHHHRIDSLEPESPIPRNGLTVSSSDHRGLQGSQHHDWQACFNQERIDGLLSAIEEQCLAVQQITRGIEPGISTRDISIKDLSDLQTEFSRFHETLGKLSAMLDLTSPSLRNVLYKARESCSRIQADLGKVFTSRQSDVKSQSLDGPDTTLADAEHLVQQVQAILVYSFESVSTAAKDSALKRQHPANAGQYNDASRLHAARRPSGQDMPQYHHLYGTSKDGLVSSDMERSTIVACPVPDPCIISVVSTGDTGDLTGDVIKFEFLEKTPKVTSFVGWTATTPSGCINSGHLTWQTILNHVATKLKVHRSLISMWCDGIRLTHHTLPRALGSHKLNEVKLIVDPFITVQSDHGPRFFISFWNDNFNKAYAPISDLKRRLREQWLTIPYHEWGFYLADKLLDNESLTLADSGLLTPRQKEGLDRIYLRLGSVKKTCMTCVEELDSVNFPERISASCFHTINTCKKCVSKWIDERLTNQGHTRINCPECSMKMSYSDVRSCTTISQFERYDRLVLLNALASEPDFHWCLSPTCSSGQLHSLEFFGERMFCCACEYVQCIKHSSGWHDSETCAEYDARMSRTQADELAAAKKVEEISKNCPSL</sequence>
<proteinExistence type="predicted"/>
<feature type="compositionally biased region" description="Polar residues" evidence="8">
    <location>
        <begin position="122"/>
        <end position="138"/>
    </location>
</feature>
<reference evidence="11" key="1">
    <citation type="journal article" date="2020" name="Stud. Mycol.">
        <title>101 Dothideomycetes genomes: a test case for predicting lifestyles and emergence of pathogens.</title>
        <authorList>
            <person name="Haridas S."/>
            <person name="Albert R."/>
            <person name="Binder M."/>
            <person name="Bloem J."/>
            <person name="Labutti K."/>
            <person name="Salamov A."/>
            <person name="Andreopoulos B."/>
            <person name="Baker S."/>
            <person name="Barry K."/>
            <person name="Bills G."/>
            <person name="Bluhm B."/>
            <person name="Cannon C."/>
            <person name="Castanera R."/>
            <person name="Culley D."/>
            <person name="Daum C."/>
            <person name="Ezra D."/>
            <person name="Gonzalez J."/>
            <person name="Henrissat B."/>
            <person name="Kuo A."/>
            <person name="Liang C."/>
            <person name="Lipzen A."/>
            <person name="Lutzoni F."/>
            <person name="Magnuson J."/>
            <person name="Mondo S."/>
            <person name="Nolan M."/>
            <person name="Ohm R."/>
            <person name="Pangilinan J."/>
            <person name="Park H.-J."/>
            <person name="Ramirez L."/>
            <person name="Alfaro M."/>
            <person name="Sun H."/>
            <person name="Tritt A."/>
            <person name="Yoshinaga Y."/>
            <person name="Zwiers L.-H."/>
            <person name="Turgeon B."/>
            <person name="Goodwin S."/>
            <person name="Spatafora J."/>
            <person name="Crous P."/>
            <person name="Grigoriev I."/>
        </authorList>
    </citation>
    <scope>NUCLEOTIDE SEQUENCE</scope>
    <source>
        <strain evidence="11">CBS 115976</strain>
    </source>
</reference>
<dbReference type="PROSITE" id="PS51873">
    <property type="entry name" value="TRIAD"/>
    <property type="match status" value="1"/>
</dbReference>
<keyword evidence="1" id="KW-0808">Transferase</keyword>
<dbReference type="Pfam" id="PF01485">
    <property type="entry name" value="IBR"/>
    <property type="match status" value="1"/>
</dbReference>
<keyword evidence="5" id="KW-0833">Ubl conjugation pathway</keyword>
<dbReference type="InterPro" id="IPR001841">
    <property type="entry name" value="Znf_RING"/>
</dbReference>
<dbReference type="PROSITE" id="PS50089">
    <property type="entry name" value="ZF_RING_2"/>
    <property type="match status" value="1"/>
</dbReference>
<protein>
    <recommendedName>
        <fullName evidence="13">RING-type domain-containing protein</fullName>
    </recommendedName>
</protein>
<keyword evidence="3" id="KW-0677">Repeat</keyword>
<accession>A0A6A6U1I0</accession>
<keyword evidence="2" id="KW-0479">Metal-binding</keyword>
<dbReference type="SUPFAM" id="SSF57850">
    <property type="entry name" value="RING/U-box"/>
    <property type="match status" value="2"/>
</dbReference>
<evidence type="ECO:0000256" key="7">
    <source>
        <dbReference type="PROSITE-ProRule" id="PRU00175"/>
    </source>
</evidence>
<feature type="region of interest" description="Disordered" evidence="8">
    <location>
        <begin position="122"/>
        <end position="155"/>
    </location>
</feature>